<organism evidence="1 2">
    <name type="scientific">Gynuella sunshinyii YC6258</name>
    <dbReference type="NCBI Taxonomy" id="1445510"/>
    <lineage>
        <taxon>Bacteria</taxon>
        <taxon>Pseudomonadati</taxon>
        <taxon>Pseudomonadota</taxon>
        <taxon>Gammaproteobacteria</taxon>
        <taxon>Oceanospirillales</taxon>
        <taxon>Saccharospirillaceae</taxon>
        <taxon>Gynuella</taxon>
    </lineage>
</organism>
<name>A0A0C5VH92_9GAMM</name>
<keyword evidence="2" id="KW-1185">Reference proteome</keyword>
<dbReference type="Proteomes" id="UP000032266">
    <property type="component" value="Chromosome"/>
</dbReference>
<protein>
    <submittedName>
        <fullName evidence="1">Uncharacterized protein</fullName>
    </submittedName>
</protein>
<reference evidence="1 2" key="1">
    <citation type="submission" date="2014-01" db="EMBL/GenBank/DDBJ databases">
        <title>Full genme sequencing of cellulolytic bacterium Gynuella sunshinyii YC6258T gen. nov., sp. nov.</title>
        <authorList>
            <person name="Khan H."/>
            <person name="Chung E.J."/>
            <person name="Chung Y.R."/>
        </authorList>
    </citation>
    <scope>NUCLEOTIDE SEQUENCE [LARGE SCALE GENOMIC DNA]</scope>
    <source>
        <strain evidence="1 2">YC6258</strain>
    </source>
</reference>
<evidence type="ECO:0000313" key="1">
    <source>
        <dbReference type="EMBL" id="AJQ92693.1"/>
    </source>
</evidence>
<proteinExistence type="predicted"/>
<dbReference type="AlphaFoldDB" id="A0A0C5VH92"/>
<dbReference type="KEGG" id="gsn:YC6258_00643"/>
<evidence type="ECO:0000313" key="2">
    <source>
        <dbReference type="Proteomes" id="UP000032266"/>
    </source>
</evidence>
<accession>A0A0C5VH92</accession>
<dbReference type="EMBL" id="CP007142">
    <property type="protein sequence ID" value="AJQ92693.1"/>
    <property type="molecule type" value="Genomic_DNA"/>
</dbReference>
<gene>
    <name evidence="1" type="ORF">YC6258_00643</name>
</gene>
<dbReference type="HOGENOM" id="CLU_2395594_0_0_6"/>
<sequence length="93" mass="10349">MPSNVSEAFISCYAQGSSYVEATERALKKLASDGLHVEEILQPIHEMAISDWSEHIKQQWPDYIDNLPAQSEFEGAVLSGQVVYGLFGSYNPE</sequence>